<dbReference type="GeneID" id="26040332"/>
<evidence type="ECO:0000313" key="3">
    <source>
        <dbReference type="EMBL" id="AJT60711.1"/>
    </source>
</evidence>
<accession>A0A0R6BA21</accession>
<reference evidence="3 4" key="1">
    <citation type="journal article" date="2015" name="Genome Announc.">
        <title>Complete Genome Sequence of Citrobacter Phage CVT22 Isolated from the Gut of the Formosan Subterranean Termite, Coptotermes formosanus Shiraki.</title>
        <authorList>
            <person name="Tikhe C.V."/>
            <person name="Martin T.M."/>
            <person name="Gissendanner C.R."/>
            <person name="Husseneder C."/>
        </authorList>
    </citation>
    <scope>NUCLEOTIDE SEQUENCE [LARGE SCALE GENOMIC DNA]</scope>
</reference>
<sequence length="248" mass="26355">MSEELFSQSAATTAPPAEPVSSPSASTYADLLGSIKNEQGVQKYATIEEALKGLANAQEYIPQVKTQLSAKEQELADLRAELEKRKAVEDVIASLQPKQPEPVVEPTSQPSQGLSAEDVQRYVEQALNQSKAQDIQTSNTSKVRSALVSKYGEKAQEVATARATELGMSMADLNKLAASSPDAALALLGASAPVSTGAPVRSSVSLPDVQRTVSLAPEKSLMRGATTKDLVAYMDKLKQAVKQQHGFN</sequence>
<name>A0A0R6BA21_9CAUD</name>
<protein>
    <submittedName>
        <fullName evidence="3">Porin superfamily protein</fullName>
    </submittedName>
</protein>
<dbReference type="KEGG" id="vg:26040332"/>
<feature type="compositionally biased region" description="Low complexity" evidence="2">
    <location>
        <begin position="9"/>
        <end position="26"/>
    </location>
</feature>
<feature type="coiled-coil region" evidence="1">
    <location>
        <begin position="61"/>
        <end position="88"/>
    </location>
</feature>
<proteinExistence type="predicted"/>
<feature type="region of interest" description="Disordered" evidence="2">
    <location>
        <begin position="1"/>
        <end position="26"/>
    </location>
</feature>
<evidence type="ECO:0000256" key="2">
    <source>
        <dbReference type="SAM" id="MobiDB-lite"/>
    </source>
</evidence>
<dbReference type="RefSeq" id="YP_009168389.1">
    <property type="nucleotide sequence ID" value="NC_027988.2"/>
</dbReference>
<evidence type="ECO:0000256" key="1">
    <source>
        <dbReference type="SAM" id="Coils"/>
    </source>
</evidence>
<keyword evidence="1" id="KW-0175">Coiled coil</keyword>
<dbReference type="Proteomes" id="UP000202282">
    <property type="component" value="Segment"/>
</dbReference>
<organism evidence="3 4">
    <name type="scientific">Citrobacter phage CVT22</name>
    <dbReference type="NCBI Taxonomy" id="1622234"/>
    <lineage>
        <taxon>Viruses</taxon>
        <taxon>Duplodnaviria</taxon>
        <taxon>Heunggongvirae</taxon>
        <taxon>Uroviricota</taxon>
        <taxon>Caudoviricetes</taxon>
        <taxon>Zobellviridae</taxon>
        <taxon>Citrovirus</taxon>
        <taxon>Citrovirus coptotermitis</taxon>
    </lineage>
</organism>
<keyword evidence="4" id="KW-1185">Reference proteome</keyword>
<dbReference type="OrthoDB" id="27157at10239"/>
<dbReference type="EMBL" id="KP774835">
    <property type="protein sequence ID" value="AJT60711.1"/>
    <property type="molecule type" value="Genomic_DNA"/>
</dbReference>
<evidence type="ECO:0000313" key="4">
    <source>
        <dbReference type="Proteomes" id="UP000202282"/>
    </source>
</evidence>